<reference evidence="1" key="1">
    <citation type="submission" date="2022-09" db="EMBL/GenBank/DDBJ databases">
        <title>Whole genome shotgun sequence of Streptomyces albidoflavus NBRC 12854.</title>
        <authorList>
            <person name="Komaki H."/>
            <person name="Tamura T."/>
        </authorList>
    </citation>
    <scope>NUCLEOTIDE SEQUENCE</scope>
    <source>
        <strain evidence="1">NBRC 12854</strain>
    </source>
</reference>
<evidence type="ECO:0000313" key="2">
    <source>
        <dbReference type="Proteomes" id="UP001051844"/>
    </source>
</evidence>
<sequence>MTRDPGFTCTSDHPLPVTQHSGIALHRGEAADLDAPQALENHAYEGVRA</sequence>
<dbReference type="Proteomes" id="UP001051844">
    <property type="component" value="Unassembled WGS sequence"/>
</dbReference>
<organism evidence="1 2">
    <name type="scientific">Streptomyces albidoflavus</name>
    <dbReference type="NCBI Taxonomy" id="1886"/>
    <lineage>
        <taxon>Bacteria</taxon>
        <taxon>Bacillati</taxon>
        <taxon>Actinomycetota</taxon>
        <taxon>Actinomycetes</taxon>
        <taxon>Kitasatosporales</taxon>
        <taxon>Streptomycetaceae</taxon>
        <taxon>Streptomyces</taxon>
        <taxon>Streptomyces albidoflavus group</taxon>
    </lineage>
</organism>
<evidence type="ECO:0000313" key="1">
    <source>
        <dbReference type="EMBL" id="GHI49438.1"/>
    </source>
</evidence>
<name>A0AA37C4J0_9ACTN</name>
<protein>
    <submittedName>
        <fullName evidence="1">Uncharacterized protein</fullName>
    </submittedName>
</protein>
<gene>
    <name evidence="1" type="ORF">ScoT_56120</name>
</gene>
<comment type="caution">
    <text evidence="1">The sequence shown here is derived from an EMBL/GenBank/DDBJ whole genome shotgun (WGS) entry which is preliminary data.</text>
</comment>
<dbReference type="RefSeq" id="WP_157841179.1">
    <property type="nucleotide sequence ID" value="NZ_BNDZ01000005.1"/>
</dbReference>
<dbReference type="AlphaFoldDB" id="A0AA37C4J0"/>
<dbReference type="EMBL" id="BNDZ01000005">
    <property type="protein sequence ID" value="GHI49438.1"/>
    <property type="molecule type" value="Genomic_DNA"/>
</dbReference>
<proteinExistence type="predicted"/>
<accession>A0AA37C4J0</accession>